<gene>
    <name evidence="2" type="ORF">Shyd_34450</name>
</gene>
<protein>
    <submittedName>
        <fullName evidence="2">Uncharacterized protein</fullName>
    </submittedName>
</protein>
<evidence type="ECO:0000313" key="2">
    <source>
        <dbReference type="EMBL" id="GHI22074.1"/>
    </source>
</evidence>
<accession>A0ABQ3PAL8</accession>
<feature type="compositionally biased region" description="Gly residues" evidence="1">
    <location>
        <begin position="1"/>
        <end position="12"/>
    </location>
</feature>
<organism evidence="2 3">
    <name type="scientific">Streptomyces hydrogenans</name>
    <dbReference type="NCBI Taxonomy" id="1873719"/>
    <lineage>
        <taxon>Bacteria</taxon>
        <taxon>Bacillati</taxon>
        <taxon>Actinomycetota</taxon>
        <taxon>Actinomycetes</taxon>
        <taxon>Kitasatosporales</taxon>
        <taxon>Streptomycetaceae</taxon>
        <taxon>Streptomyces</taxon>
    </lineage>
</organism>
<feature type="region of interest" description="Disordered" evidence="1">
    <location>
        <begin position="64"/>
        <end position="87"/>
    </location>
</feature>
<evidence type="ECO:0000313" key="3">
    <source>
        <dbReference type="Proteomes" id="UP001052739"/>
    </source>
</evidence>
<reference evidence="2" key="1">
    <citation type="submission" date="2024-05" db="EMBL/GenBank/DDBJ databases">
        <title>Whole genome shotgun sequence of Streptomyces hydrogenans NBRC 13475.</title>
        <authorList>
            <person name="Komaki H."/>
            <person name="Tamura T."/>
        </authorList>
    </citation>
    <scope>NUCLEOTIDE SEQUENCE</scope>
    <source>
        <strain evidence="2">NBRC 13475</strain>
    </source>
</reference>
<feature type="compositionally biased region" description="Basic residues" evidence="1">
    <location>
        <begin position="13"/>
        <end position="22"/>
    </location>
</feature>
<comment type="caution">
    <text evidence="2">The sequence shown here is derived from an EMBL/GenBank/DDBJ whole genome shotgun (WGS) entry which is preliminary data.</text>
</comment>
<feature type="compositionally biased region" description="Gly residues" evidence="1">
    <location>
        <begin position="78"/>
        <end position="87"/>
    </location>
</feature>
<feature type="region of interest" description="Disordered" evidence="1">
    <location>
        <begin position="1"/>
        <end position="36"/>
    </location>
</feature>
<evidence type="ECO:0000256" key="1">
    <source>
        <dbReference type="SAM" id="MobiDB-lite"/>
    </source>
</evidence>
<dbReference type="EMBL" id="BNDW01000019">
    <property type="protein sequence ID" value="GHI22074.1"/>
    <property type="molecule type" value="Genomic_DNA"/>
</dbReference>
<dbReference type="Proteomes" id="UP001052739">
    <property type="component" value="Unassembled WGS sequence"/>
</dbReference>
<proteinExistence type="predicted"/>
<keyword evidence="3" id="KW-1185">Reference proteome</keyword>
<sequence length="87" mass="8760">MVWTGPVGGRGPRGLRRSRSGRAVRGGAAEARRERDVVKATVPRWASGGLPTGPDGLTAGFRQAPGGPPSGFRVGLAGAEGIGPFGP</sequence>
<name>A0ABQ3PAL8_9ACTN</name>